<accession>A0A937XGU8</accession>
<dbReference type="AlphaFoldDB" id="A0A937XGU8"/>
<reference evidence="1" key="1">
    <citation type="submission" date="2019-03" db="EMBL/GenBank/DDBJ databases">
        <title>Lake Tanganyika Metagenome-Assembled Genomes (MAGs).</title>
        <authorList>
            <person name="Tran P."/>
        </authorList>
    </citation>
    <scope>NUCLEOTIDE SEQUENCE</scope>
    <source>
        <strain evidence="1">K_DeepCast_150m_m2_040</strain>
    </source>
</reference>
<dbReference type="SUPFAM" id="SSF88946">
    <property type="entry name" value="Sigma2 domain of RNA polymerase sigma factors"/>
    <property type="match status" value="1"/>
</dbReference>
<dbReference type="Gene3D" id="1.10.1740.10">
    <property type="match status" value="1"/>
</dbReference>
<comment type="caution">
    <text evidence="1">The sequence shown here is derived from an EMBL/GenBank/DDBJ whole genome shotgun (WGS) entry which is preliminary data.</text>
</comment>
<proteinExistence type="predicted"/>
<sequence>MSDPGVPVSDDADLVRRAQAGDLGAFEELVRRHQRGLFSYLYRM</sequence>
<evidence type="ECO:0000313" key="2">
    <source>
        <dbReference type="Proteomes" id="UP000779900"/>
    </source>
</evidence>
<dbReference type="Proteomes" id="UP000779900">
    <property type="component" value="Unassembled WGS sequence"/>
</dbReference>
<dbReference type="EMBL" id="VGIR01000157">
    <property type="protein sequence ID" value="MBM3332872.1"/>
    <property type="molecule type" value="Genomic_DNA"/>
</dbReference>
<protein>
    <submittedName>
        <fullName evidence="1">RNA polymerase subunit sigma-70</fullName>
    </submittedName>
</protein>
<name>A0A937XGU8_UNCW3</name>
<evidence type="ECO:0000313" key="1">
    <source>
        <dbReference type="EMBL" id="MBM3332872.1"/>
    </source>
</evidence>
<organism evidence="1 2">
    <name type="scientific">candidate division WOR-3 bacterium</name>
    <dbReference type="NCBI Taxonomy" id="2052148"/>
    <lineage>
        <taxon>Bacteria</taxon>
        <taxon>Bacteria division WOR-3</taxon>
    </lineage>
</organism>
<feature type="non-terminal residue" evidence="1">
    <location>
        <position position="44"/>
    </location>
</feature>
<dbReference type="GO" id="GO:0003700">
    <property type="term" value="F:DNA-binding transcription factor activity"/>
    <property type="evidence" value="ECO:0007669"/>
    <property type="project" value="InterPro"/>
</dbReference>
<dbReference type="InterPro" id="IPR013325">
    <property type="entry name" value="RNA_pol_sigma_r2"/>
</dbReference>
<dbReference type="GO" id="GO:0006352">
    <property type="term" value="P:DNA-templated transcription initiation"/>
    <property type="evidence" value="ECO:0007669"/>
    <property type="project" value="InterPro"/>
</dbReference>
<gene>
    <name evidence="1" type="ORF">FJY68_13665</name>
</gene>